<dbReference type="AlphaFoldDB" id="A0A1H4CH10"/>
<dbReference type="RefSeq" id="WP_090556200.1">
    <property type="nucleotide sequence ID" value="NZ_FNRA01000004.1"/>
</dbReference>
<feature type="region of interest" description="Disordered" evidence="1">
    <location>
        <begin position="34"/>
        <end position="85"/>
    </location>
</feature>
<feature type="compositionally biased region" description="Basic and acidic residues" evidence="1">
    <location>
        <begin position="44"/>
        <end position="62"/>
    </location>
</feature>
<gene>
    <name evidence="2" type="ORF">SAMN05443550_10447</name>
</gene>
<name>A0A1H4CH10_9SPHI</name>
<reference evidence="2 3" key="1">
    <citation type="submission" date="2016-10" db="EMBL/GenBank/DDBJ databases">
        <authorList>
            <person name="de Groot N.N."/>
        </authorList>
    </citation>
    <scope>NUCLEOTIDE SEQUENCE [LARGE SCALE GENOMIC DNA]</scope>
    <source>
        <strain evidence="2 3">DSM 19033</strain>
    </source>
</reference>
<sequence>MAPAFILLAGPGIYRKLYPEPVVTEVAIRTFDEPPVLPPVTRKPPAEKTDLPKADPAQEKLKTVKLPSRITTVERPEIEEAPPAVKDLEDAVVGQLSQAGAATHESAAPAAVNRYRKCLGSG</sequence>
<dbReference type="Proteomes" id="UP000198850">
    <property type="component" value="Unassembled WGS sequence"/>
</dbReference>
<proteinExistence type="predicted"/>
<protein>
    <submittedName>
        <fullName evidence="2">Uncharacterized protein</fullName>
    </submittedName>
</protein>
<dbReference type="STRING" id="425514.SAMN05443550_10447"/>
<evidence type="ECO:0000256" key="1">
    <source>
        <dbReference type="SAM" id="MobiDB-lite"/>
    </source>
</evidence>
<keyword evidence="3" id="KW-1185">Reference proteome</keyword>
<organism evidence="2 3">
    <name type="scientific">Pedobacter hartonius</name>
    <dbReference type="NCBI Taxonomy" id="425514"/>
    <lineage>
        <taxon>Bacteria</taxon>
        <taxon>Pseudomonadati</taxon>
        <taxon>Bacteroidota</taxon>
        <taxon>Sphingobacteriia</taxon>
        <taxon>Sphingobacteriales</taxon>
        <taxon>Sphingobacteriaceae</taxon>
        <taxon>Pedobacter</taxon>
    </lineage>
</organism>
<evidence type="ECO:0000313" key="2">
    <source>
        <dbReference type="EMBL" id="SEA59644.1"/>
    </source>
</evidence>
<accession>A0A1H4CH10</accession>
<dbReference type="EMBL" id="FNRA01000004">
    <property type="protein sequence ID" value="SEA59644.1"/>
    <property type="molecule type" value="Genomic_DNA"/>
</dbReference>
<evidence type="ECO:0000313" key="3">
    <source>
        <dbReference type="Proteomes" id="UP000198850"/>
    </source>
</evidence>